<gene>
    <name evidence="2" type="ORF">ORJ04_20660</name>
</gene>
<organism evidence="2 3">
    <name type="scientific">Rheinheimera baltica</name>
    <dbReference type="NCBI Taxonomy" id="67576"/>
    <lineage>
        <taxon>Bacteria</taxon>
        <taxon>Pseudomonadati</taxon>
        <taxon>Pseudomonadota</taxon>
        <taxon>Gammaproteobacteria</taxon>
        <taxon>Chromatiales</taxon>
        <taxon>Chromatiaceae</taxon>
        <taxon>Rheinheimera</taxon>
    </lineage>
</organism>
<dbReference type="InterPro" id="IPR036736">
    <property type="entry name" value="ACP-like_sf"/>
</dbReference>
<sequence length="1511" mass="171062">MLKLMLTIKNNDMSIWANGENIELSFNEEPNQDIINNIKTKKQDIISFLRINNVFSEEEFNNLVSEANEQDNVEFIFPATSLQQGFVFHHLNQPQDDAYRVQVLFDYHKDLNISAYQRAWQLASMRYPILRTGFNWEGEILQVITKQPGITEANFEIKDISNTPEEKRDEIITQIQQQDRAVPFDLSKPGLIRFTLIKQKDNLFTVLKSEHHIIADGWSSPILLQTVHDYYNALIQGKTPIVEVETAYLEAQSYYQNHSKEIETYWLKAKQDFGESNDINLLLSQSNDLTQVKSIEQPAEQILVVDGADYQQLKRSCQNQGVTLNASLQFAWHKLLHTYTQDEQTIVGTIVSGRDIPVEGVESSVGLYINTLPLIVNWQDKTSIEEMLNCIQKSIAELNSYSSVSLASLQKNGERLFHSLFVFENYPTPAESDSDASSSIESSLEFRQAVEKVDYPLSIMAFESGESLVVKFRYGKDWLTDMQANRLLAQMRQILNALAMDPKQSHQAISLISEDERQTLLHTWNQTDAPYPMDKTLAQLFEAQVEKTPNNIALVFEGEELTYQQLNQRANQLACAIRENYQLQTGTPLQPDTLIALYFDRSLEMIISIMAVLKAGGAYVPISPEYPQARTQFVLEDTQSVLVLTQQQHVARLTEWIAELANPPSLLDTDDLACFSHHPQANLKPMSGPSDLAYVIYTSGTTGQPKGVMIEHRNVSHYVQSLKHSLTEDIINVDFSSNYCFDLSVSTNLCPLLLGKRILIYGGDITDINSYQRHIIRHQVDFIKTTPSLATITLSNPKIKIKTLLLGGEELTNKHVKELSHYAQFIFDEYGPTESTVGALLAQKTYDIKNGIGKAYANIQLYNLSNSLLLTPIGSSGELYIGGAGLARGYLNQPALTKEKFIDNPFATEADKAKGYTRLYKTGDLVRWLPDGNLEFLGRIDRQVKLRGHRIELDEIESVIGKVSGLKNNAVKLDTSDKDNPKIVAYGVVDDKKFPACFNTVAMLIKQDVHEEQLHRLANGIEVCGLNRSESEHLHDEIFMNHAYDKFNISINEGDCIFDVGANIGMFSIFIMTKVNDVKIFAFEPIPKTCNVLKINMDIFGQGRVIAKCLGLSDTEKQAEFNFYPEVSVISGINKDRGDNIELVKNYIKNTNAEIDNGTILTNDILDELLKSKLVEEKVLVELSTVSAQIKANKIEKIDLLKIDVERSEIDVLSGIEPQDWGKIKQVVIEVHDVNNSLDIAIQILKKQGFIVDIDQEDALINTELYNVYARRNTLPKKQSTIDDSSWLSRYEFKKQTLEVLAETLPSHMVPSTLILLDKLPLTSNGKTDYNSLFSTFEAPYLKEIYVAPRNEIEQTLCSIWQNVLELEQVGIHDNFFRIGGNSITAIKLTAESRKMFQVDIPLPLLFEQKTIAGIASKLDQQTMTIIPKAEVCQYPLSFAQERLLFIERFESGTDAYHIPHLVQLNKTVNLVALEAAFNVVINHHPVLKTIYLTNDDEESYQHILEQDVPF</sequence>
<evidence type="ECO:0000313" key="2">
    <source>
        <dbReference type="EMBL" id="MDP5138364.1"/>
    </source>
</evidence>
<dbReference type="Gene3D" id="3.30.559.10">
    <property type="entry name" value="Chloramphenicol acetyltransferase-like domain"/>
    <property type="match status" value="2"/>
</dbReference>
<dbReference type="InterPro" id="IPR020845">
    <property type="entry name" value="AMP-binding_CS"/>
</dbReference>
<dbReference type="Gene3D" id="3.30.300.30">
    <property type="match status" value="1"/>
</dbReference>
<dbReference type="Gene3D" id="2.30.38.10">
    <property type="entry name" value="Luciferase, Domain 3"/>
    <property type="match status" value="1"/>
</dbReference>
<dbReference type="PANTHER" id="PTHR45527:SF1">
    <property type="entry name" value="FATTY ACID SYNTHASE"/>
    <property type="match status" value="1"/>
</dbReference>
<feature type="non-terminal residue" evidence="2">
    <location>
        <position position="1511"/>
    </location>
</feature>
<dbReference type="NCBIfam" id="TIGR01733">
    <property type="entry name" value="AA-adenyl-dom"/>
    <property type="match status" value="1"/>
</dbReference>
<evidence type="ECO:0000259" key="1">
    <source>
        <dbReference type="PROSITE" id="PS50075"/>
    </source>
</evidence>
<dbReference type="InterPro" id="IPR029063">
    <property type="entry name" value="SAM-dependent_MTases_sf"/>
</dbReference>
<dbReference type="SUPFAM" id="SSF56801">
    <property type="entry name" value="Acetyl-CoA synthetase-like"/>
    <property type="match status" value="1"/>
</dbReference>
<dbReference type="InterPro" id="IPR000873">
    <property type="entry name" value="AMP-dep_synth/lig_dom"/>
</dbReference>
<dbReference type="Gene3D" id="1.10.1200.10">
    <property type="entry name" value="ACP-like"/>
    <property type="match status" value="1"/>
</dbReference>
<dbReference type="Pfam" id="PF00668">
    <property type="entry name" value="Condensation"/>
    <property type="match status" value="2"/>
</dbReference>
<dbReference type="InterPro" id="IPR045851">
    <property type="entry name" value="AMP-bd_C_sf"/>
</dbReference>
<dbReference type="PRINTS" id="PR00154">
    <property type="entry name" value="AMPBINDING"/>
</dbReference>
<reference evidence="2 3" key="1">
    <citation type="submission" date="2022-11" db="EMBL/GenBank/DDBJ databases">
        <title>Viruses from the air-sea interface of a natural surface slick.</title>
        <authorList>
            <person name="Rahlff J."/>
            <person name="Holmfeldt K."/>
        </authorList>
    </citation>
    <scope>NUCLEOTIDE SEQUENCE [LARGE SCALE GENOMIC DNA]</scope>
    <source>
        <strain evidence="2 3">SMS4</strain>
    </source>
</reference>
<dbReference type="InterPro" id="IPR010071">
    <property type="entry name" value="AA_adenyl_dom"/>
</dbReference>
<dbReference type="Gene3D" id="3.40.50.150">
    <property type="entry name" value="Vaccinia Virus protein VP39"/>
    <property type="match status" value="1"/>
</dbReference>
<dbReference type="PANTHER" id="PTHR45527">
    <property type="entry name" value="NONRIBOSOMAL PEPTIDE SYNTHETASE"/>
    <property type="match status" value="1"/>
</dbReference>
<dbReference type="Pfam" id="PF05050">
    <property type="entry name" value="Methyltransf_21"/>
    <property type="match status" value="1"/>
</dbReference>
<dbReference type="InterPro" id="IPR006342">
    <property type="entry name" value="FkbM_mtfrase"/>
</dbReference>
<dbReference type="PROSITE" id="PS00455">
    <property type="entry name" value="AMP_BINDING"/>
    <property type="match status" value="1"/>
</dbReference>
<name>A0ABT9I4R9_9GAMM</name>
<dbReference type="Gene3D" id="3.30.559.30">
    <property type="entry name" value="Nonribosomal peptide synthetase, condensation domain"/>
    <property type="match status" value="1"/>
</dbReference>
<accession>A0ABT9I4R9</accession>
<dbReference type="InterPro" id="IPR001242">
    <property type="entry name" value="Condensation_dom"/>
</dbReference>
<dbReference type="SUPFAM" id="SSF47336">
    <property type="entry name" value="ACP-like"/>
    <property type="match status" value="1"/>
</dbReference>
<dbReference type="Pfam" id="PF00501">
    <property type="entry name" value="AMP-binding"/>
    <property type="match status" value="1"/>
</dbReference>
<comment type="caution">
    <text evidence="2">The sequence shown here is derived from an EMBL/GenBank/DDBJ whole genome shotgun (WGS) entry which is preliminary data.</text>
</comment>
<dbReference type="PROSITE" id="PS50075">
    <property type="entry name" value="CARRIER"/>
    <property type="match status" value="1"/>
</dbReference>
<dbReference type="InterPro" id="IPR009081">
    <property type="entry name" value="PP-bd_ACP"/>
</dbReference>
<keyword evidence="3" id="KW-1185">Reference proteome</keyword>
<dbReference type="SUPFAM" id="SSF53335">
    <property type="entry name" value="S-adenosyl-L-methionine-dependent methyltransferases"/>
    <property type="match status" value="1"/>
</dbReference>
<dbReference type="Pfam" id="PF00550">
    <property type="entry name" value="PP-binding"/>
    <property type="match status" value="1"/>
</dbReference>
<dbReference type="Gene3D" id="3.40.50.980">
    <property type="match status" value="2"/>
</dbReference>
<evidence type="ECO:0000313" key="3">
    <source>
        <dbReference type="Proteomes" id="UP001231109"/>
    </source>
</evidence>
<feature type="domain" description="Carrier" evidence="1">
    <location>
        <begin position="1348"/>
        <end position="1423"/>
    </location>
</feature>
<dbReference type="Proteomes" id="UP001231109">
    <property type="component" value="Unassembled WGS sequence"/>
</dbReference>
<dbReference type="NCBIfam" id="TIGR01444">
    <property type="entry name" value="fkbM_fam"/>
    <property type="match status" value="1"/>
</dbReference>
<protein>
    <submittedName>
        <fullName evidence="2">Amino acid adenylation domain-containing protein</fullName>
    </submittedName>
</protein>
<dbReference type="RefSeq" id="WP_305977502.1">
    <property type="nucleotide sequence ID" value="NZ_JAPJDZ010000141.1"/>
</dbReference>
<proteinExistence type="predicted"/>
<dbReference type="InterPro" id="IPR020459">
    <property type="entry name" value="AMP-binding"/>
</dbReference>
<dbReference type="InterPro" id="IPR023213">
    <property type="entry name" value="CAT-like_dom_sf"/>
</dbReference>
<dbReference type="EMBL" id="JAPJDZ010000141">
    <property type="protein sequence ID" value="MDP5138364.1"/>
    <property type="molecule type" value="Genomic_DNA"/>
</dbReference>
<dbReference type="SUPFAM" id="SSF52777">
    <property type="entry name" value="CoA-dependent acyltransferases"/>
    <property type="match status" value="3"/>
</dbReference>